<name>A0A5C4T5W4_9BACL</name>
<dbReference type="Gene3D" id="3.40.50.1980">
    <property type="entry name" value="Nitrogenase molybdenum iron protein domain"/>
    <property type="match status" value="2"/>
</dbReference>
<evidence type="ECO:0000313" key="9">
    <source>
        <dbReference type="Proteomes" id="UP000307943"/>
    </source>
</evidence>
<dbReference type="InterPro" id="IPR051313">
    <property type="entry name" value="Bact_iron-sidero_bind"/>
</dbReference>
<dbReference type="AlphaFoldDB" id="A0A5C4T5W4"/>
<dbReference type="EMBL" id="VDCQ01000029">
    <property type="protein sequence ID" value="TNJ64453.1"/>
    <property type="molecule type" value="Genomic_DNA"/>
</dbReference>
<organism evidence="8 9">
    <name type="scientific">Paenibacillus hemerocallicola</name>
    <dbReference type="NCBI Taxonomy" id="1172614"/>
    <lineage>
        <taxon>Bacteria</taxon>
        <taxon>Bacillati</taxon>
        <taxon>Bacillota</taxon>
        <taxon>Bacilli</taxon>
        <taxon>Bacillales</taxon>
        <taxon>Paenibacillaceae</taxon>
        <taxon>Paenibacillus</taxon>
    </lineage>
</organism>
<evidence type="ECO:0000259" key="7">
    <source>
        <dbReference type="PROSITE" id="PS50983"/>
    </source>
</evidence>
<dbReference type="PROSITE" id="PS50983">
    <property type="entry name" value="FE_B12_PBP"/>
    <property type="match status" value="1"/>
</dbReference>
<evidence type="ECO:0000256" key="3">
    <source>
        <dbReference type="ARBA" id="ARBA00022448"/>
    </source>
</evidence>
<dbReference type="PANTHER" id="PTHR30532:SF26">
    <property type="entry name" value="IRON(3+)-HYDROXAMATE-BINDING PROTEIN FHUD"/>
    <property type="match status" value="1"/>
</dbReference>
<dbReference type="GO" id="GO:1901678">
    <property type="term" value="P:iron coordination entity transport"/>
    <property type="evidence" value="ECO:0007669"/>
    <property type="project" value="UniProtKB-ARBA"/>
</dbReference>
<keyword evidence="3" id="KW-0813">Transport</keyword>
<accession>A0A5C4T5W4</accession>
<dbReference type="Pfam" id="PF01497">
    <property type="entry name" value="Peripla_BP_2"/>
    <property type="match status" value="1"/>
</dbReference>
<evidence type="ECO:0000256" key="4">
    <source>
        <dbReference type="ARBA" id="ARBA00022729"/>
    </source>
</evidence>
<protein>
    <submittedName>
        <fullName evidence="8">ABC transporter substrate-binding protein</fullName>
    </submittedName>
</protein>
<dbReference type="SUPFAM" id="SSF53807">
    <property type="entry name" value="Helical backbone' metal receptor"/>
    <property type="match status" value="1"/>
</dbReference>
<dbReference type="PROSITE" id="PS51257">
    <property type="entry name" value="PROKAR_LIPOPROTEIN"/>
    <property type="match status" value="1"/>
</dbReference>
<comment type="caution">
    <text evidence="8">The sequence shown here is derived from an EMBL/GenBank/DDBJ whole genome shotgun (WGS) entry which is preliminary data.</text>
</comment>
<comment type="subcellular location">
    <subcellularLocation>
        <location evidence="1">Cell envelope</location>
    </subcellularLocation>
</comment>
<proteinExistence type="inferred from homology"/>
<evidence type="ECO:0000256" key="1">
    <source>
        <dbReference type="ARBA" id="ARBA00004196"/>
    </source>
</evidence>
<dbReference type="InterPro" id="IPR002491">
    <property type="entry name" value="ABC_transptr_periplasmic_BD"/>
</dbReference>
<evidence type="ECO:0000313" key="8">
    <source>
        <dbReference type="EMBL" id="TNJ64453.1"/>
    </source>
</evidence>
<feature type="region of interest" description="Disordered" evidence="5">
    <location>
        <begin position="32"/>
        <end position="56"/>
    </location>
</feature>
<feature type="compositionally biased region" description="Low complexity" evidence="5">
    <location>
        <begin position="35"/>
        <end position="51"/>
    </location>
</feature>
<feature type="chain" id="PRO_5039478294" evidence="6">
    <location>
        <begin position="25"/>
        <end position="334"/>
    </location>
</feature>
<dbReference type="OrthoDB" id="2241086at2"/>
<gene>
    <name evidence="8" type="ORF">FE784_20235</name>
</gene>
<dbReference type="Proteomes" id="UP000307943">
    <property type="component" value="Unassembled WGS sequence"/>
</dbReference>
<evidence type="ECO:0000256" key="5">
    <source>
        <dbReference type="SAM" id="MobiDB-lite"/>
    </source>
</evidence>
<keyword evidence="4 6" id="KW-0732">Signal</keyword>
<evidence type="ECO:0000256" key="2">
    <source>
        <dbReference type="ARBA" id="ARBA00008814"/>
    </source>
</evidence>
<dbReference type="GO" id="GO:0030288">
    <property type="term" value="C:outer membrane-bounded periplasmic space"/>
    <property type="evidence" value="ECO:0007669"/>
    <property type="project" value="TreeGrafter"/>
</dbReference>
<feature type="signal peptide" evidence="6">
    <location>
        <begin position="1"/>
        <end position="24"/>
    </location>
</feature>
<dbReference type="RefSeq" id="WP_139604046.1">
    <property type="nucleotide sequence ID" value="NZ_VDCQ01000029.1"/>
</dbReference>
<sequence length="334" mass="36727">MFNRKRGLSGCAALIMAAMLVACGGNRTGDGISPEKQSAASAKQAESEQQATAGSVPTVRTVKHKMGETNVPASPQRVVADQYMGHLMALGIKPVGVRTALLESYHLKDRLAGIADAGAPFMNVEKVLDLKPDLIVSQNEKGYEDMSKIAPTIVFPYGQTNAMEQLRILGDAVGKRTEADRWIAAYEEKAKQYRQQLNGIIKPGETVSIVEVWAKTIYVYGNNWGRGGYSLYNSLQLKPPLRVINEVIDKEKYAEISMELLPEYAGDYIFLTVYGANGGSERAEEIKKSAIWRNLPAVKNNRVIPLDIAVMFDGDPISIEKQMDLQVKSLLSFK</sequence>
<keyword evidence="9" id="KW-1185">Reference proteome</keyword>
<evidence type="ECO:0000256" key="6">
    <source>
        <dbReference type="SAM" id="SignalP"/>
    </source>
</evidence>
<feature type="domain" description="Fe/B12 periplasmic-binding" evidence="7">
    <location>
        <begin position="75"/>
        <end position="334"/>
    </location>
</feature>
<reference evidence="8 9" key="1">
    <citation type="submission" date="2019-05" db="EMBL/GenBank/DDBJ databases">
        <title>We sequenced the genome of Paenibacillus hemerocallicola KCTC 33185 for further insight into its adaptation and study the phylogeny of Paenibacillus.</title>
        <authorList>
            <person name="Narsing Rao M.P."/>
        </authorList>
    </citation>
    <scope>NUCLEOTIDE SEQUENCE [LARGE SCALE GENOMIC DNA]</scope>
    <source>
        <strain evidence="8 9">KCTC 33185</strain>
    </source>
</reference>
<dbReference type="PANTHER" id="PTHR30532">
    <property type="entry name" value="IRON III DICITRATE-BINDING PERIPLASMIC PROTEIN"/>
    <property type="match status" value="1"/>
</dbReference>
<comment type="similarity">
    <text evidence="2">Belongs to the bacterial solute-binding protein 8 family.</text>
</comment>